<evidence type="ECO:0000256" key="1">
    <source>
        <dbReference type="PROSITE-ProRule" id="PRU00175"/>
    </source>
</evidence>
<dbReference type="Pfam" id="PF13923">
    <property type="entry name" value="zf-C3HC4_2"/>
    <property type="match status" value="1"/>
</dbReference>
<dbReference type="Proteomes" id="UP000027265">
    <property type="component" value="Unassembled WGS sequence"/>
</dbReference>
<evidence type="ECO:0000259" key="3">
    <source>
        <dbReference type="PROSITE" id="PS50089"/>
    </source>
</evidence>
<accession>A0A067QLR1</accession>
<dbReference type="InterPro" id="IPR031824">
    <property type="entry name" value="RNF220_mid"/>
</dbReference>
<evidence type="ECO:0000256" key="2">
    <source>
        <dbReference type="SAM" id="MobiDB-lite"/>
    </source>
</evidence>
<dbReference type="GO" id="GO:0008270">
    <property type="term" value="F:zinc ion binding"/>
    <property type="evidence" value="ECO:0007669"/>
    <property type="project" value="UniProtKB-KW"/>
</dbReference>
<feature type="compositionally biased region" description="Basic residues" evidence="2">
    <location>
        <begin position="131"/>
        <end position="140"/>
    </location>
</feature>
<keyword evidence="1" id="KW-0862">Zinc</keyword>
<dbReference type="InterPro" id="IPR001841">
    <property type="entry name" value="Znf_RING"/>
</dbReference>
<evidence type="ECO:0000313" key="5">
    <source>
        <dbReference type="Proteomes" id="UP000027265"/>
    </source>
</evidence>
<feature type="region of interest" description="Disordered" evidence="2">
    <location>
        <begin position="286"/>
        <end position="318"/>
    </location>
</feature>
<dbReference type="EMBL" id="KL197709">
    <property type="protein sequence ID" value="KDQ64427.1"/>
    <property type="molecule type" value="Genomic_DNA"/>
</dbReference>
<feature type="region of interest" description="Disordered" evidence="2">
    <location>
        <begin position="1"/>
        <end position="44"/>
    </location>
</feature>
<dbReference type="PROSITE" id="PS50089">
    <property type="entry name" value="ZF_RING_2"/>
    <property type="match status" value="1"/>
</dbReference>
<dbReference type="InterPro" id="IPR013083">
    <property type="entry name" value="Znf_RING/FYVE/PHD"/>
</dbReference>
<keyword evidence="1" id="KW-0863">Zinc-finger</keyword>
<gene>
    <name evidence="4" type="ORF">JAAARDRAFT_28057</name>
</gene>
<evidence type="ECO:0000313" key="4">
    <source>
        <dbReference type="EMBL" id="KDQ64427.1"/>
    </source>
</evidence>
<keyword evidence="1" id="KW-0479">Metal-binding</keyword>
<dbReference type="Gene3D" id="3.30.40.10">
    <property type="entry name" value="Zinc/RING finger domain, C3HC4 (zinc finger)"/>
    <property type="match status" value="1"/>
</dbReference>
<dbReference type="PANTHER" id="PTHR13459">
    <property type="entry name" value="E3 UBIQUITIN-PROTEIN LIGASE RNF220 ISOFORM X1"/>
    <property type="match status" value="1"/>
</dbReference>
<dbReference type="OrthoDB" id="6270329at2759"/>
<dbReference type="PANTHER" id="PTHR13459:SF1">
    <property type="entry name" value="E3 UBIQUITIN-PROTEIN LIGASE RNF220 ISOFORM X1"/>
    <property type="match status" value="1"/>
</dbReference>
<sequence>MVLRSLTKGKKRAVEEIDDTETLSSLSPAPPERPSVKKPKRAETRKCPVCEEAIPIRLLGRHAELELERVEEILRGVGSSSDTVDILDEGSSSRRSALKARKSLTALTITPRTSLPNDSLATTLKTLRSITTHRKKRHAKLREMTRESETDGLAASSSNGGYLRATAGRGEGLCPVCLKMVKGDVDVVEAHVDSCLAHASRVVEERERLEREREEREREDVDLDIWEDVDIDGVETRLRVTDGVSLRGTGIHVRDHNQVDVDEEIDVDGDDEAVFGDAQFTEGDLLAPGAPEPHQLSPEQEPGTQIDGVGENQDDGETDNQTLRALVAEGKIVRRDGEALGGVEGLKVKMEEVLGVGETDKMDLAIVAARHAGDTLALVGALENKIKQLESMRVSSSTSLLCRICLEPYTEPTVSTGCWHTCCRECWLRCLGSTKLCPMCKRITGATELRRVYL</sequence>
<reference evidence="5" key="1">
    <citation type="journal article" date="2014" name="Proc. Natl. Acad. Sci. U.S.A.">
        <title>Extensive sampling of basidiomycete genomes demonstrates inadequacy of the white-rot/brown-rot paradigm for wood decay fungi.</title>
        <authorList>
            <person name="Riley R."/>
            <person name="Salamov A.A."/>
            <person name="Brown D.W."/>
            <person name="Nagy L.G."/>
            <person name="Floudas D."/>
            <person name="Held B.W."/>
            <person name="Levasseur A."/>
            <person name="Lombard V."/>
            <person name="Morin E."/>
            <person name="Otillar R."/>
            <person name="Lindquist E.A."/>
            <person name="Sun H."/>
            <person name="LaButti K.M."/>
            <person name="Schmutz J."/>
            <person name="Jabbour D."/>
            <person name="Luo H."/>
            <person name="Baker S.E."/>
            <person name="Pisabarro A.G."/>
            <person name="Walton J.D."/>
            <person name="Blanchette R.A."/>
            <person name="Henrissat B."/>
            <person name="Martin F."/>
            <person name="Cullen D."/>
            <person name="Hibbett D.S."/>
            <person name="Grigoriev I.V."/>
        </authorList>
    </citation>
    <scope>NUCLEOTIDE SEQUENCE [LARGE SCALE GENOMIC DNA]</scope>
    <source>
        <strain evidence="5">MUCL 33604</strain>
    </source>
</reference>
<dbReference type="GO" id="GO:0061630">
    <property type="term" value="F:ubiquitin protein ligase activity"/>
    <property type="evidence" value="ECO:0007669"/>
    <property type="project" value="TreeGrafter"/>
</dbReference>
<dbReference type="InParanoid" id="A0A067QLR1"/>
<dbReference type="STRING" id="933084.A0A067QLR1"/>
<dbReference type="AlphaFoldDB" id="A0A067QLR1"/>
<dbReference type="InterPro" id="IPR052443">
    <property type="entry name" value="E3_ubiq-ligase_RNF220-like"/>
</dbReference>
<dbReference type="GO" id="GO:0016567">
    <property type="term" value="P:protein ubiquitination"/>
    <property type="evidence" value="ECO:0007669"/>
    <property type="project" value="TreeGrafter"/>
</dbReference>
<dbReference type="SUPFAM" id="SSF57850">
    <property type="entry name" value="RING/U-box"/>
    <property type="match status" value="1"/>
</dbReference>
<dbReference type="HOGENOM" id="CLU_045004_0_0_1"/>
<organism evidence="4 5">
    <name type="scientific">Jaapia argillacea MUCL 33604</name>
    <dbReference type="NCBI Taxonomy" id="933084"/>
    <lineage>
        <taxon>Eukaryota</taxon>
        <taxon>Fungi</taxon>
        <taxon>Dikarya</taxon>
        <taxon>Basidiomycota</taxon>
        <taxon>Agaricomycotina</taxon>
        <taxon>Agaricomycetes</taxon>
        <taxon>Agaricomycetidae</taxon>
        <taxon>Jaapiales</taxon>
        <taxon>Jaapiaceae</taxon>
        <taxon>Jaapia</taxon>
    </lineage>
</organism>
<feature type="region of interest" description="Disordered" evidence="2">
    <location>
        <begin position="131"/>
        <end position="158"/>
    </location>
</feature>
<dbReference type="Pfam" id="PF15926">
    <property type="entry name" value="RNF220"/>
    <property type="match status" value="1"/>
</dbReference>
<feature type="domain" description="RING-type" evidence="3">
    <location>
        <begin position="402"/>
        <end position="441"/>
    </location>
</feature>
<protein>
    <recommendedName>
        <fullName evidence="3">RING-type domain-containing protein</fullName>
    </recommendedName>
</protein>
<name>A0A067QLR1_9AGAM</name>
<keyword evidence="5" id="KW-1185">Reference proteome</keyword>
<proteinExistence type="predicted"/>